<dbReference type="InterPro" id="IPR050181">
    <property type="entry name" value="Cold_shock_domain"/>
</dbReference>
<evidence type="ECO:0000313" key="4">
    <source>
        <dbReference type="EMBL" id="KAB8268207.1"/>
    </source>
</evidence>
<dbReference type="AlphaFoldDB" id="A0A5N6IPN7"/>
<dbReference type="SMART" id="SM00357">
    <property type="entry name" value="CSP"/>
    <property type="match status" value="1"/>
</dbReference>
<proteinExistence type="predicted"/>
<evidence type="ECO:0000313" key="5">
    <source>
        <dbReference type="Proteomes" id="UP000326289"/>
    </source>
</evidence>
<evidence type="ECO:0000256" key="1">
    <source>
        <dbReference type="ARBA" id="ARBA00004496"/>
    </source>
</evidence>
<sequence length="71" mass="8041">MADREEGVVKWFNSEKGFGFITRDSVGDDIFVHFRAIATKGVRELHERQRVTFQVSQGNKGLQAESVEIEG</sequence>
<keyword evidence="2" id="KW-0963">Cytoplasm</keyword>
<comment type="subcellular location">
    <subcellularLocation>
        <location evidence="1">Cytoplasm</location>
    </subcellularLocation>
</comment>
<dbReference type="CDD" id="cd04458">
    <property type="entry name" value="CSP_CDS"/>
    <property type="match status" value="1"/>
</dbReference>
<name>A0A5N6IPN7_9EURO</name>
<dbReference type="Proteomes" id="UP000326289">
    <property type="component" value="Unassembled WGS sequence"/>
</dbReference>
<keyword evidence="5" id="KW-1185">Reference proteome</keyword>
<dbReference type="InterPro" id="IPR012156">
    <property type="entry name" value="Cold_shock_CspA"/>
</dbReference>
<protein>
    <submittedName>
        <fullName evidence="4">Cold shock-like protein CspA</fullName>
    </submittedName>
</protein>
<dbReference type="PROSITE" id="PS51857">
    <property type="entry name" value="CSD_2"/>
    <property type="match status" value="1"/>
</dbReference>
<dbReference type="PIRSF" id="PIRSF002599">
    <property type="entry name" value="Cold_shock_A"/>
    <property type="match status" value="1"/>
</dbReference>
<dbReference type="Pfam" id="PF00313">
    <property type="entry name" value="CSD"/>
    <property type="match status" value="1"/>
</dbReference>
<gene>
    <name evidence="4" type="ORF">BDV30DRAFT_218828</name>
</gene>
<dbReference type="InterPro" id="IPR011129">
    <property type="entry name" value="CSD"/>
</dbReference>
<accession>A0A5N6IPN7</accession>
<reference evidence="4 5" key="1">
    <citation type="submission" date="2019-04" db="EMBL/GenBank/DDBJ databases">
        <title>Fungal friends and foes A comparative genomics study of 23 Aspergillus species from section Flavi.</title>
        <authorList>
            <consortium name="DOE Joint Genome Institute"/>
            <person name="Kjaerbolling I."/>
            <person name="Vesth T.C."/>
            <person name="Frisvad J.C."/>
            <person name="Nybo J.L."/>
            <person name="Theobald S."/>
            <person name="Kildgaard S."/>
            <person name="Petersen T.I."/>
            <person name="Kuo A."/>
            <person name="Sato A."/>
            <person name="Lyhne E.K."/>
            <person name="Kogle M.E."/>
            <person name="Wiebenga A."/>
            <person name="Kun R.S."/>
            <person name="Lubbers R.J."/>
            <person name="Makela M.R."/>
            <person name="Barry K."/>
            <person name="Chovatia M."/>
            <person name="Clum A."/>
            <person name="Daum C."/>
            <person name="Haridas S."/>
            <person name="He G."/>
            <person name="LaButti K."/>
            <person name="Lipzen A."/>
            <person name="Mondo S."/>
            <person name="Pangilinan J."/>
            <person name="Riley R."/>
            <person name="Salamov A."/>
            <person name="Simmons B.A."/>
            <person name="Magnuson J.K."/>
            <person name="Henrissat B."/>
            <person name="Mortensen U.H."/>
            <person name="Larsen T.O."/>
            <person name="De vries R.P."/>
            <person name="Grigoriev I.V."/>
            <person name="Machida M."/>
            <person name="Baker S.E."/>
            <person name="Andersen M.R."/>
        </authorList>
    </citation>
    <scope>NUCLEOTIDE SEQUENCE [LARGE SCALE GENOMIC DNA]</scope>
    <source>
        <strain evidence="4 5">CBS 117635</strain>
    </source>
</reference>
<dbReference type="EMBL" id="ML732876">
    <property type="protein sequence ID" value="KAB8268207.1"/>
    <property type="molecule type" value="Genomic_DNA"/>
</dbReference>
<dbReference type="PANTHER" id="PTHR11544">
    <property type="entry name" value="COLD SHOCK DOMAIN CONTAINING PROTEINS"/>
    <property type="match status" value="1"/>
</dbReference>
<dbReference type="Gene3D" id="2.40.50.140">
    <property type="entry name" value="Nucleic acid-binding proteins"/>
    <property type="match status" value="1"/>
</dbReference>
<dbReference type="GO" id="GO:0003676">
    <property type="term" value="F:nucleic acid binding"/>
    <property type="evidence" value="ECO:0007669"/>
    <property type="project" value="InterPro"/>
</dbReference>
<dbReference type="InterPro" id="IPR002059">
    <property type="entry name" value="CSP_DNA-bd"/>
</dbReference>
<dbReference type="InterPro" id="IPR019844">
    <property type="entry name" value="CSD_CS"/>
</dbReference>
<organism evidence="4 5">
    <name type="scientific">Aspergillus minisclerotigenes</name>
    <dbReference type="NCBI Taxonomy" id="656917"/>
    <lineage>
        <taxon>Eukaryota</taxon>
        <taxon>Fungi</taxon>
        <taxon>Dikarya</taxon>
        <taxon>Ascomycota</taxon>
        <taxon>Pezizomycotina</taxon>
        <taxon>Eurotiomycetes</taxon>
        <taxon>Eurotiomycetidae</taxon>
        <taxon>Eurotiales</taxon>
        <taxon>Aspergillaceae</taxon>
        <taxon>Aspergillus</taxon>
        <taxon>Aspergillus subgen. Circumdati</taxon>
    </lineage>
</organism>
<feature type="domain" description="CSD" evidence="3">
    <location>
        <begin position="4"/>
        <end position="69"/>
    </location>
</feature>
<dbReference type="InterPro" id="IPR012340">
    <property type="entry name" value="NA-bd_OB-fold"/>
</dbReference>
<dbReference type="SUPFAM" id="SSF50249">
    <property type="entry name" value="Nucleic acid-binding proteins"/>
    <property type="match status" value="1"/>
</dbReference>
<evidence type="ECO:0000259" key="3">
    <source>
        <dbReference type="PROSITE" id="PS51857"/>
    </source>
</evidence>
<evidence type="ECO:0000256" key="2">
    <source>
        <dbReference type="ARBA" id="ARBA00022490"/>
    </source>
</evidence>
<dbReference type="GO" id="GO:0005737">
    <property type="term" value="C:cytoplasm"/>
    <property type="evidence" value="ECO:0007669"/>
    <property type="project" value="UniProtKB-SubCell"/>
</dbReference>
<dbReference type="PROSITE" id="PS00352">
    <property type="entry name" value="CSD_1"/>
    <property type="match status" value="1"/>
</dbReference>
<dbReference type="PRINTS" id="PR00050">
    <property type="entry name" value="COLDSHOCK"/>
</dbReference>